<dbReference type="InParanoid" id="A0A078A7M5"/>
<dbReference type="GO" id="GO:0005576">
    <property type="term" value="C:extracellular region"/>
    <property type="evidence" value="ECO:0007669"/>
    <property type="project" value="UniProtKB-SubCell"/>
</dbReference>
<dbReference type="InterPro" id="IPR022271">
    <property type="entry name" value="Lipocalin_ApoD"/>
</dbReference>
<evidence type="ECO:0000256" key="2">
    <source>
        <dbReference type="ARBA" id="ARBA00006889"/>
    </source>
</evidence>
<dbReference type="PRINTS" id="PR01273">
    <property type="entry name" value="INVTBRTCOLOR"/>
</dbReference>
<keyword evidence="7" id="KW-0446">Lipid-binding</keyword>
<dbReference type="InterPro" id="IPR000566">
    <property type="entry name" value="Lipocln_cytosolic_FA-bd_dom"/>
</dbReference>
<organism evidence="12 13">
    <name type="scientific">Stylonychia lemnae</name>
    <name type="common">Ciliate</name>
    <dbReference type="NCBI Taxonomy" id="5949"/>
    <lineage>
        <taxon>Eukaryota</taxon>
        <taxon>Sar</taxon>
        <taxon>Alveolata</taxon>
        <taxon>Ciliophora</taxon>
        <taxon>Intramacronucleata</taxon>
        <taxon>Spirotrichea</taxon>
        <taxon>Stichotrichia</taxon>
        <taxon>Sporadotrichida</taxon>
        <taxon>Oxytrichidae</taxon>
        <taxon>Stylonychinae</taxon>
        <taxon>Stylonychia</taxon>
    </lineage>
</organism>
<protein>
    <recommendedName>
        <fullName evidence="3">Apolipoprotein D</fullName>
    </recommendedName>
</protein>
<keyword evidence="8" id="KW-1015">Disulfide bond</keyword>
<comment type="subcellular location">
    <subcellularLocation>
        <location evidence="1">Secreted</location>
    </subcellularLocation>
</comment>
<dbReference type="Proteomes" id="UP000039865">
    <property type="component" value="Unassembled WGS sequence"/>
</dbReference>
<keyword evidence="6 10" id="KW-0732">Signal</keyword>
<keyword evidence="5" id="KW-0964">Secreted</keyword>
<keyword evidence="9" id="KW-0325">Glycoprotein</keyword>
<dbReference type="AlphaFoldDB" id="A0A078A7M5"/>
<dbReference type="PANTHER" id="PTHR10612">
    <property type="entry name" value="APOLIPOPROTEIN D"/>
    <property type="match status" value="1"/>
</dbReference>
<evidence type="ECO:0000313" key="13">
    <source>
        <dbReference type="Proteomes" id="UP000039865"/>
    </source>
</evidence>
<evidence type="ECO:0000256" key="6">
    <source>
        <dbReference type="ARBA" id="ARBA00022729"/>
    </source>
</evidence>
<evidence type="ECO:0000256" key="7">
    <source>
        <dbReference type="ARBA" id="ARBA00023121"/>
    </source>
</evidence>
<dbReference type="GO" id="GO:0006629">
    <property type="term" value="P:lipid metabolic process"/>
    <property type="evidence" value="ECO:0007669"/>
    <property type="project" value="TreeGrafter"/>
</dbReference>
<comment type="similarity">
    <text evidence="2 10">Belongs to the calycin superfamily. Lipocalin family.</text>
</comment>
<proteinExistence type="inferred from homology"/>
<dbReference type="Pfam" id="PF08212">
    <property type="entry name" value="Lipocalin_2"/>
    <property type="match status" value="1"/>
</dbReference>
<evidence type="ECO:0000256" key="8">
    <source>
        <dbReference type="ARBA" id="ARBA00023157"/>
    </source>
</evidence>
<gene>
    <name evidence="12" type="primary">Contig4940.g5282</name>
    <name evidence="12" type="ORF">STYLEM_5749</name>
</gene>
<reference evidence="12 13" key="1">
    <citation type="submission" date="2014-06" db="EMBL/GenBank/DDBJ databases">
        <authorList>
            <person name="Swart Estienne"/>
        </authorList>
    </citation>
    <scope>NUCLEOTIDE SEQUENCE [LARGE SCALE GENOMIC DNA]</scope>
    <source>
        <strain evidence="12 13">130c</strain>
    </source>
</reference>
<evidence type="ECO:0000259" key="11">
    <source>
        <dbReference type="Pfam" id="PF08212"/>
    </source>
</evidence>
<dbReference type="CDD" id="cd19437">
    <property type="entry name" value="lipocalin_apoD-like"/>
    <property type="match status" value="1"/>
</dbReference>
<evidence type="ECO:0000256" key="4">
    <source>
        <dbReference type="ARBA" id="ARBA00022448"/>
    </source>
</evidence>
<feature type="signal peptide" evidence="10">
    <location>
        <begin position="1"/>
        <end position="18"/>
    </location>
</feature>
<dbReference type="GO" id="GO:0031409">
    <property type="term" value="F:pigment binding"/>
    <property type="evidence" value="ECO:0007669"/>
    <property type="project" value="InterPro"/>
</dbReference>
<dbReference type="OrthoDB" id="565904at2759"/>
<accession>A0A078A7M5</accession>
<dbReference type="PIRSF" id="PIRSF036893">
    <property type="entry name" value="Lipocalin_ApoD"/>
    <property type="match status" value="1"/>
</dbReference>
<evidence type="ECO:0000256" key="3">
    <source>
        <dbReference type="ARBA" id="ARBA00019890"/>
    </source>
</evidence>
<dbReference type="GO" id="GO:0005737">
    <property type="term" value="C:cytoplasm"/>
    <property type="evidence" value="ECO:0007669"/>
    <property type="project" value="TreeGrafter"/>
</dbReference>
<evidence type="ECO:0000256" key="9">
    <source>
        <dbReference type="ARBA" id="ARBA00023180"/>
    </source>
</evidence>
<keyword evidence="4" id="KW-0813">Transport</keyword>
<dbReference type="PROSITE" id="PS00213">
    <property type="entry name" value="LIPOCALIN"/>
    <property type="match status" value="1"/>
</dbReference>
<name>A0A078A7M5_STYLE</name>
<dbReference type="GO" id="GO:0000302">
    <property type="term" value="P:response to reactive oxygen species"/>
    <property type="evidence" value="ECO:0007669"/>
    <property type="project" value="TreeGrafter"/>
</dbReference>
<dbReference type="InterPro" id="IPR022272">
    <property type="entry name" value="Lipocalin_CS"/>
</dbReference>
<dbReference type="InterPro" id="IPR012674">
    <property type="entry name" value="Calycin"/>
</dbReference>
<dbReference type="EMBL" id="CCKQ01005538">
    <property type="protein sequence ID" value="CDW76786.1"/>
    <property type="molecule type" value="Genomic_DNA"/>
</dbReference>
<evidence type="ECO:0000256" key="10">
    <source>
        <dbReference type="PIRNR" id="PIRNR036893"/>
    </source>
</evidence>
<feature type="domain" description="Lipocalin/cytosolic fatty-acid binding" evidence="11">
    <location>
        <begin position="35"/>
        <end position="177"/>
    </location>
</feature>
<evidence type="ECO:0000256" key="1">
    <source>
        <dbReference type="ARBA" id="ARBA00004613"/>
    </source>
</evidence>
<keyword evidence="12" id="KW-0449">Lipoprotein</keyword>
<dbReference type="FunFam" id="2.40.128.20:FF:000003">
    <property type="entry name" value="Apolipoprotein D"/>
    <property type="match status" value="1"/>
</dbReference>
<evidence type="ECO:0000313" key="12">
    <source>
        <dbReference type="EMBL" id="CDW76786.1"/>
    </source>
</evidence>
<feature type="chain" id="PRO_5013436219" description="Apolipoprotein D" evidence="10">
    <location>
        <begin position="19"/>
        <end position="184"/>
    </location>
</feature>
<sequence>MLKFIALGLSLLLCQIQGKTSWGSCKPFNVVANFDASQYVGKWYEIYRDKDLPFEKDDTCVTATYGAISSNQISVLNYAVGSNGKAKSIDGRATCQGAQCKVKFDWYIPKGSYNVVDTDYTNYAIVYSCTNFFFGLFKVQYAWILGRSQTLATETTQIASLGSIAPSYSTDNLMKTTQGGSCFY</sequence>
<keyword evidence="13" id="KW-1185">Reference proteome</keyword>
<dbReference type="SUPFAM" id="SSF50814">
    <property type="entry name" value="Lipocalins"/>
    <property type="match status" value="1"/>
</dbReference>
<dbReference type="PANTHER" id="PTHR10612:SF34">
    <property type="entry name" value="APOLIPOPROTEIN D"/>
    <property type="match status" value="1"/>
</dbReference>
<dbReference type="GO" id="GO:0008289">
    <property type="term" value="F:lipid binding"/>
    <property type="evidence" value="ECO:0007669"/>
    <property type="project" value="UniProtKB-KW"/>
</dbReference>
<dbReference type="InterPro" id="IPR003057">
    <property type="entry name" value="Invtbrt_color"/>
</dbReference>
<dbReference type="Gene3D" id="2.40.128.20">
    <property type="match status" value="1"/>
</dbReference>
<evidence type="ECO:0000256" key="5">
    <source>
        <dbReference type="ARBA" id="ARBA00022525"/>
    </source>
</evidence>